<proteinExistence type="predicted"/>
<dbReference type="RefSeq" id="WP_016120684.1">
    <property type="nucleotide sequence ID" value="NZ_KB976677.1"/>
</dbReference>
<dbReference type="EMBL" id="AHFE01000053">
    <property type="protein sequence ID" value="EOP36561.1"/>
    <property type="molecule type" value="Genomic_DNA"/>
</dbReference>
<comment type="caution">
    <text evidence="1">The sequence shown here is derived from an EMBL/GenBank/DDBJ whole genome shotgun (WGS) entry which is preliminary data.</text>
</comment>
<accession>R8MQR0</accession>
<dbReference type="Proteomes" id="UP000014020">
    <property type="component" value="Unassembled WGS sequence"/>
</dbReference>
<dbReference type="HOGENOM" id="CLU_2946874_0_0_9"/>
<sequence length="60" mass="6812">MKRNVLSKIILLNFFLMCFLIGIPNAKAEWDTTLPVLKNIKLSKNVVKAGESIEMYVDAE</sequence>
<gene>
    <name evidence="1" type="ORF">IK1_02915</name>
</gene>
<name>R8MQR0_BACCX</name>
<feature type="non-terminal residue" evidence="1">
    <location>
        <position position="60"/>
    </location>
</feature>
<reference evidence="2" key="1">
    <citation type="submission" date="2012-12" db="EMBL/GenBank/DDBJ databases">
        <title>The genome sequence of Bacillus cereus VD146.</title>
        <authorList>
            <consortium name="The Broad Institute Genome Sequencing Platform"/>
            <consortium name="The Broad Institute Genome Sequencing Center for Infectious Disease"/>
            <person name="Feldgarden M."/>
            <person name="Van der Auwera G.A."/>
            <person name="Mahillon J."/>
            <person name="Duprez V."/>
            <person name="Timmery S."/>
            <person name="Mattelet C."/>
            <person name="Dierick K."/>
            <person name="Sun M."/>
            <person name="Yu Z."/>
            <person name="Zhu L."/>
            <person name="Hu X."/>
            <person name="Shank E.B."/>
            <person name="Swiecicka I."/>
            <person name="Hansen B.M."/>
            <person name="Andrup L."/>
            <person name="Walker B."/>
            <person name="Young S.K."/>
            <person name="Zeng Q."/>
            <person name="Gargeya S."/>
            <person name="Fitzgerald M."/>
            <person name="Haas B."/>
            <person name="Abouelleil A."/>
            <person name="Alvarado L."/>
            <person name="Arachchi H.M."/>
            <person name="Berlin A.M."/>
            <person name="Chapman S.B."/>
            <person name="Dewar J."/>
            <person name="Goldberg J."/>
            <person name="Griggs A."/>
            <person name="Gujja S."/>
            <person name="Hansen M."/>
            <person name="Howarth C."/>
            <person name="Imamovic A."/>
            <person name="Larimer J."/>
            <person name="McCowan C."/>
            <person name="Murphy C."/>
            <person name="Neiman D."/>
            <person name="Pearson M."/>
            <person name="Priest M."/>
            <person name="Roberts A."/>
            <person name="Saif S."/>
            <person name="Shea T."/>
            <person name="Sisk P."/>
            <person name="Sykes S."/>
            <person name="Wortman J."/>
            <person name="Nusbaum C."/>
            <person name="Birren B."/>
        </authorList>
    </citation>
    <scope>NUCLEOTIDE SEQUENCE [LARGE SCALE GENOMIC DNA]</scope>
    <source>
        <strain evidence="2">VD146</strain>
    </source>
</reference>
<evidence type="ECO:0000313" key="1">
    <source>
        <dbReference type="EMBL" id="EOP36561.1"/>
    </source>
</evidence>
<protein>
    <submittedName>
        <fullName evidence="1">Uncharacterized protein</fullName>
    </submittedName>
</protein>
<organism evidence="1 2">
    <name type="scientific">Bacillus cereus (strain VD146)</name>
    <dbReference type="NCBI Taxonomy" id="1053236"/>
    <lineage>
        <taxon>Bacteria</taxon>
        <taxon>Bacillati</taxon>
        <taxon>Bacillota</taxon>
        <taxon>Bacilli</taxon>
        <taxon>Bacillales</taxon>
        <taxon>Bacillaceae</taxon>
        <taxon>Bacillus</taxon>
        <taxon>Bacillus cereus group</taxon>
    </lineage>
</organism>
<dbReference type="AlphaFoldDB" id="R8MQR0"/>
<evidence type="ECO:0000313" key="2">
    <source>
        <dbReference type="Proteomes" id="UP000014020"/>
    </source>
</evidence>